<comment type="cofactor">
    <cofactor evidence="1">
        <name>pyridoxal 5'-phosphate</name>
        <dbReference type="ChEBI" id="CHEBI:597326"/>
    </cofactor>
</comment>
<evidence type="ECO:0000256" key="2">
    <source>
        <dbReference type="ARBA" id="ARBA00006966"/>
    </source>
</evidence>
<dbReference type="Proteomes" id="UP000184432">
    <property type="component" value="Unassembled WGS sequence"/>
</dbReference>
<feature type="domain" description="Aromatic amino acid beta-eliminating lyase/threonine aldolase" evidence="6">
    <location>
        <begin position="4"/>
        <end position="286"/>
    </location>
</feature>
<keyword evidence="8" id="KW-1185">Reference proteome</keyword>
<evidence type="ECO:0000313" key="8">
    <source>
        <dbReference type="Proteomes" id="UP000184432"/>
    </source>
</evidence>
<dbReference type="InterPro" id="IPR001597">
    <property type="entry name" value="ArAA_b-elim_lyase/Thr_aldolase"/>
</dbReference>
<dbReference type="GO" id="GO:0006567">
    <property type="term" value="P:L-threonine catabolic process"/>
    <property type="evidence" value="ECO:0007669"/>
    <property type="project" value="TreeGrafter"/>
</dbReference>
<dbReference type="OrthoDB" id="9774495at2"/>
<evidence type="ECO:0000256" key="3">
    <source>
        <dbReference type="ARBA" id="ARBA00022898"/>
    </source>
</evidence>
<dbReference type="Pfam" id="PF01212">
    <property type="entry name" value="Beta_elim_lyase"/>
    <property type="match status" value="1"/>
</dbReference>
<dbReference type="RefSeq" id="WP_073314169.1">
    <property type="nucleotide sequence ID" value="NZ_FQYP01000001.1"/>
</dbReference>
<gene>
    <name evidence="7" type="ORF">SAMN04488508_101839</name>
</gene>
<evidence type="ECO:0000256" key="1">
    <source>
        <dbReference type="ARBA" id="ARBA00001933"/>
    </source>
</evidence>
<dbReference type="PANTHER" id="PTHR48097:SF9">
    <property type="entry name" value="L-THREONINE ALDOLASE"/>
    <property type="match status" value="1"/>
</dbReference>
<dbReference type="GO" id="GO:0006545">
    <property type="term" value="P:glycine biosynthetic process"/>
    <property type="evidence" value="ECO:0007669"/>
    <property type="project" value="TreeGrafter"/>
</dbReference>
<proteinExistence type="inferred from homology"/>
<dbReference type="FunFam" id="3.40.640.10:FF:000030">
    <property type="entry name" value="Low-specificity L-threonine aldolase"/>
    <property type="match status" value="1"/>
</dbReference>
<keyword evidence="4" id="KW-0456">Lyase</keyword>
<dbReference type="GO" id="GO:0005829">
    <property type="term" value="C:cytosol"/>
    <property type="evidence" value="ECO:0007669"/>
    <property type="project" value="TreeGrafter"/>
</dbReference>
<reference evidence="8" key="1">
    <citation type="submission" date="2016-11" db="EMBL/GenBank/DDBJ databases">
        <authorList>
            <person name="Varghese N."/>
            <person name="Submissions S."/>
        </authorList>
    </citation>
    <scope>NUCLEOTIDE SEQUENCE [LARGE SCALE GENOMIC DNA]</scope>
    <source>
        <strain evidence="8">DSM 22623</strain>
    </source>
</reference>
<keyword evidence="3" id="KW-0663">Pyridoxal phosphate</keyword>
<evidence type="ECO:0000256" key="5">
    <source>
        <dbReference type="PIRSR" id="PIRSR017617-1"/>
    </source>
</evidence>
<accession>A0A1M6BHK4</accession>
<dbReference type="AlphaFoldDB" id="A0A1M6BHK4"/>
<dbReference type="STRING" id="570521.SAMN04488508_101839"/>
<dbReference type="PIRSF" id="PIRSF017617">
    <property type="entry name" value="Thr_aldolase"/>
    <property type="match status" value="1"/>
</dbReference>
<dbReference type="CDD" id="cd06502">
    <property type="entry name" value="TA_like"/>
    <property type="match status" value="1"/>
</dbReference>
<dbReference type="EMBL" id="FQYP01000001">
    <property type="protein sequence ID" value="SHI48260.1"/>
    <property type="molecule type" value="Genomic_DNA"/>
</dbReference>
<dbReference type="InterPro" id="IPR023603">
    <property type="entry name" value="Low_specificity_L-TA-like"/>
</dbReference>
<sequence>MKIDLRSDTVTKPTAGMLDAMMNAEVGDDVYKEDPTINQLEERIAMMFGKEKALFFPSGSMANQAAIKLHTQPGEQLIADKYAHVYNYEGGGVSFNSGVSCKLIDGHRGMITADQVQASINPPDFYHSPLTSLVCIENTTNKGGGACYDFEEIRKIKEVCAQNNLGYHLDGARLWNALIAKNESPLQYGEVFETISVCLSKGLGAPVGSVLVGDAKYMDNAIRVRKILGGGMRQLGYLAAAGLYAIDNHLNRLSEDHKKAKEIGGVLQTLPFVKQVEPIDTNIIIFTIDGDENEFVSKMETKGVYFYGMGQGKLRFVTHLDYTQQQHEYFLELLANHSIKKAVQQ</sequence>
<dbReference type="InterPro" id="IPR015421">
    <property type="entry name" value="PyrdxlP-dep_Trfase_major"/>
</dbReference>
<dbReference type="NCBIfam" id="NF041359">
    <property type="entry name" value="GntG_guanitoxin"/>
    <property type="match status" value="1"/>
</dbReference>
<dbReference type="PANTHER" id="PTHR48097">
    <property type="entry name" value="L-THREONINE ALDOLASE-RELATED"/>
    <property type="match status" value="1"/>
</dbReference>
<organism evidence="7 8">
    <name type="scientific">Aquimarina spongiae</name>
    <dbReference type="NCBI Taxonomy" id="570521"/>
    <lineage>
        <taxon>Bacteria</taxon>
        <taxon>Pseudomonadati</taxon>
        <taxon>Bacteroidota</taxon>
        <taxon>Flavobacteriia</taxon>
        <taxon>Flavobacteriales</taxon>
        <taxon>Flavobacteriaceae</taxon>
        <taxon>Aquimarina</taxon>
    </lineage>
</organism>
<comment type="similarity">
    <text evidence="2">Belongs to the threonine aldolase family.</text>
</comment>
<protein>
    <submittedName>
        <fullName evidence="7">L-threonine aldolase</fullName>
    </submittedName>
</protein>
<evidence type="ECO:0000256" key="4">
    <source>
        <dbReference type="ARBA" id="ARBA00023239"/>
    </source>
</evidence>
<dbReference type="Gene3D" id="3.90.1150.10">
    <property type="entry name" value="Aspartate Aminotransferase, domain 1"/>
    <property type="match status" value="1"/>
</dbReference>
<feature type="modified residue" description="N6-(pyridoxal phosphate)lysine" evidence="5">
    <location>
        <position position="201"/>
    </location>
</feature>
<evidence type="ECO:0000313" key="7">
    <source>
        <dbReference type="EMBL" id="SHI48260.1"/>
    </source>
</evidence>
<dbReference type="InterPro" id="IPR015422">
    <property type="entry name" value="PyrdxlP-dep_Trfase_small"/>
</dbReference>
<dbReference type="InterPro" id="IPR015424">
    <property type="entry name" value="PyrdxlP-dep_Trfase"/>
</dbReference>
<dbReference type="GO" id="GO:0008732">
    <property type="term" value="F:L-allo-threonine aldolase activity"/>
    <property type="evidence" value="ECO:0007669"/>
    <property type="project" value="TreeGrafter"/>
</dbReference>
<dbReference type="Gene3D" id="3.40.640.10">
    <property type="entry name" value="Type I PLP-dependent aspartate aminotransferase-like (Major domain)"/>
    <property type="match status" value="1"/>
</dbReference>
<name>A0A1M6BHK4_9FLAO</name>
<dbReference type="SUPFAM" id="SSF53383">
    <property type="entry name" value="PLP-dependent transferases"/>
    <property type="match status" value="1"/>
</dbReference>
<evidence type="ECO:0000259" key="6">
    <source>
        <dbReference type="Pfam" id="PF01212"/>
    </source>
</evidence>